<dbReference type="InterPro" id="IPR013785">
    <property type="entry name" value="Aldolase_TIM"/>
</dbReference>
<organism evidence="8">
    <name type="scientific">marine sediment metagenome</name>
    <dbReference type="NCBI Taxonomy" id="412755"/>
    <lineage>
        <taxon>unclassified sequences</taxon>
        <taxon>metagenomes</taxon>
        <taxon>ecological metagenomes</taxon>
    </lineage>
</organism>
<dbReference type="SUPFAM" id="SSF51412">
    <property type="entry name" value="Inosine monophosphate dehydrogenase (IMPDH)"/>
    <property type="match status" value="1"/>
</dbReference>
<dbReference type="CDD" id="cd04730">
    <property type="entry name" value="NPD_like"/>
    <property type="match status" value="1"/>
</dbReference>
<keyword evidence="3" id="KW-0285">Flavoprotein</keyword>
<comment type="similarity">
    <text evidence="2">Belongs to the nitronate monooxygenase family. NMO class I subfamily.</text>
</comment>
<protein>
    <submittedName>
        <fullName evidence="8">Uncharacterized protein</fullName>
    </submittedName>
</protein>
<dbReference type="GO" id="GO:0018580">
    <property type="term" value="F:nitronate monooxygenase activity"/>
    <property type="evidence" value="ECO:0007669"/>
    <property type="project" value="InterPro"/>
</dbReference>
<dbReference type="Pfam" id="PF03060">
    <property type="entry name" value="NMO"/>
    <property type="match status" value="1"/>
</dbReference>
<keyword evidence="6" id="KW-0560">Oxidoreductase</keyword>
<evidence type="ECO:0000256" key="4">
    <source>
        <dbReference type="ARBA" id="ARBA00022643"/>
    </source>
</evidence>
<reference evidence="8" key="1">
    <citation type="journal article" date="2015" name="Nature">
        <title>Complex archaea that bridge the gap between prokaryotes and eukaryotes.</title>
        <authorList>
            <person name="Spang A."/>
            <person name="Saw J.H."/>
            <person name="Jorgensen S.L."/>
            <person name="Zaremba-Niedzwiedzka K."/>
            <person name="Martijn J."/>
            <person name="Lind A.E."/>
            <person name="van Eijk R."/>
            <person name="Schleper C."/>
            <person name="Guy L."/>
            <person name="Ettema T.J."/>
        </authorList>
    </citation>
    <scope>NUCLEOTIDE SEQUENCE</scope>
</reference>
<dbReference type="InterPro" id="IPR004136">
    <property type="entry name" value="NMO"/>
</dbReference>
<keyword evidence="7" id="KW-0503">Monooxygenase</keyword>
<evidence type="ECO:0000256" key="5">
    <source>
        <dbReference type="ARBA" id="ARBA00022741"/>
    </source>
</evidence>
<dbReference type="Gene3D" id="3.20.20.70">
    <property type="entry name" value="Aldolase class I"/>
    <property type="match status" value="1"/>
</dbReference>
<keyword evidence="5" id="KW-0547">Nucleotide-binding</keyword>
<evidence type="ECO:0000256" key="1">
    <source>
        <dbReference type="ARBA" id="ARBA00001917"/>
    </source>
</evidence>
<evidence type="ECO:0000256" key="3">
    <source>
        <dbReference type="ARBA" id="ARBA00022630"/>
    </source>
</evidence>
<keyword evidence="4" id="KW-0288">FMN</keyword>
<dbReference type="PANTHER" id="PTHR42747">
    <property type="entry name" value="NITRONATE MONOOXYGENASE-RELATED"/>
    <property type="match status" value="1"/>
</dbReference>
<dbReference type="GO" id="GO:0000166">
    <property type="term" value="F:nucleotide binding"/>
    <property type="evidence" value="ECO:0007669"/>
    <property type="project" value="UniProtKB-KW"/>
</dbReference>
<sequence>MRLENLLGTNLPLVQAPMAGVQNSALALAVCRAGGLGSLPCAMLSAEALHNELVVLSEQAEGPWNLNFFAHRNPPADDAREKQWRNALAPYYTELGLDIGAIQAGAGRRPFDPETLELIAPFRPPVVSFHFGLPEAAIIERIKAWGGKVLSTATTLAEGKWLQAHGADAVIAQGLEAGGHRGQFLSTDLSLQMGTFALLPQLVAALDIPVISAGGIADANGVAAAMALGAAGVQMGTVYLLCPEATTTELHRAALNSEAAQHTALTNVFSGGPARGIVNRAIRELGPLSELAPLFPLAGTAMAPLRAANEKTGSGEFSPLWSGQNNSGCKAISAFELTRELAAKIG</sequence>
<evidence type="ECO:0000313" key="8">
    <source>
        <dbReference type="EMBL" id="KKO03739.1"/>
    </source>
</evidence>
<evidence type="ECO:0000256" key="2">
    <source>
        <dbReference type="ARBA" id="ARBA00009881"/>
    </source>
</evidence>
<accession>A0A0F9YH31</accession>
<gene>
    <name evidence="8" type="ORF">LCGC14_0091660</name>
</gene>
<evidence type="ECO:0000256" key="7">
    <source>
        <dbReference type="ARBA" id="ARBA00023033"/>
    </source>
</evidence>
<dbReference type="PANTHER" id="PTHR42747:SF3">
    <property type="entry name" value="NITRONATE MONOOXYGENASE-RELATED"/>
    <property type="match status" value="1"/>
</dbReference>
<dbReference type="FunFam" id="3.20.20.70:FF:000154">
    <property type="entry name" value="Probable nitronate monooxygenase"/>
    <property type="match status" value="1"/>
</dbReference>
<name>A0A0F9YH31_9ZZZZ</name>
<proteinExistence type="inferred from homology"/>
<comment type="cofactor">
    <cofactor evidence="1">
        <name>FMN</name>
        <dbReference type="ChEBI" id="CHEBI:58210"/>
    </cofactor>
</comment>
<evidence type="ECO:0000256" key="6">
    <source>
        <dbReference type="ARBA" id="ARBA00023002"/>
    </source>
</evidence>
<dbReference type="EMBL" id="LAZR01000025">
    <property type="protein sequence ID" value="KKO03739.1"/>
    <property type="molecule type" value="Genomic_DNA"/>
</dbReference>
<dbReference type="AlphaFoldDB" id="A0A0F9YH31"/>
<comment type="caution">
    <text evidence="8">The sequence shown here is derived from an EMBL/GenBank/DDBJ whole genome shotgun (WGS) entry which is preliminary data.</text>
</comment>